<protein>
    <recommendedName>
        <fullName evidence="1">Formyl transferase C-terminal domain-containing protein</fullName>
    </recommendedName>
</protein>
<name>X0X9E1_9ZZZZ</name>
<dbReference type="AlphaFoldDB" id="X0X9E1"/>
<organism evidence="2">
    <name type="scientific">marine sediment metagenome</name>
    <dbReference type="NCBI Taxonomy" id="412755"/>
    <lineage>
        <taxon>unclassified sequences</taxon>
        <taxon>metagenomes</taxon>
        <taxon>ecological metagenomes</taxon>
    </lineage>
</organism>
<evidence type="ECO:0000313" key="2">
    <source>
        <dbReference type="EMBL" id="GAG32017.1"/>
    </source>
</evidence>
<dbReference type="Pfam" id="PF02911">
    <property type="entry name" value="Formyl_trans_C"/>
    <property type="match status" value="1"/>
</dbReference>
<feature type="non-terminal residue" evidence="2">
    <location>
        <position position="1"/>
    </location>
</feature>
<dbReference type="GO" id="GO:0003824">
    <property type="term" value="F:catalytic activity"/>
    <property type="evidence" value="ECO:0007669"/>
    <property type="project" value="InterPro"/>
</dbReference>
<accession>X0X9E1</accession>
<dbReference type="SUPFAM" id="SSF50486">
    <property type="entry name" value="FMT C-terminal domain-like"/>
    <property type="match status" value="1"/>
</dbReference>
<feature type="domain" description="Formyl transferase C-terminal" evidence="1">
    <location>
        <begin position="9"/>
        <end position="43"/>
    </location>
</feature>
<sequence length="56" mass="5957">PLISPGTLDGNLNVICGQDALKITRIKPAGSALMTFKDFANGRQTQANDSLIQIDN</sequence>
<comment type="caution">
    <text evidence="2">The sequence shown here is derived from an EMBL/GenBank/DDBJ whole genome shotgun (WGS) entry which is preliminary data.</text>
</comment>
<proteinExistence type="predicted"/>
<evidence type="ECO:0000259" key="1">
    <source>
        <dbReference type="Pfam" id="PF02911"/>
    </source>
</evidence>
<dbReference type="EMBL" id="BARS01041418">
    <property type="protein sequence ID" value="GAG32017.1"/>
    <property type="molecule type" value="Genomic_DNA"/>
</dbReference>
<reference evidence="2" key="1">
    <citation type="journal article" date="2014" name="Front. Microbiol.">
        <title>High frequency of phylogenetically diverse reductive dehalogenase-homologous genes in deep subseafloor sedimentary metagenomes.</title>
        <authorList>
            <person name="Kawai M."/>
            <person name="Futagami T."/>
            <person name="Toyoda A."/>
            <person name="Takaki Y."/>
            <person name="Nishi S."/>
            <person name="Hori S."/>
            <person name="Arai W."/>
            <person name="Tsubouchi T."/>
            <person name="Morono Y."/>
            <person name="Uchiyama I."/>
            <person name="Ito T."/>
            <person name="Fujiyama A."/>
            <person name="Inagaki F."/>
            <person name="Takami H."/>
        </authorList>
    </citation>
    <scope>NUCLEOTIDE SEQUENCE</scope>
    <source>
        <strain evidence="2">Expedition CK06-06</strain>
    </source>
</reference>
<gene>
    <name evidence="2" type="ORF">S01H1_62997</name>
</gene>
<dbReference type="Gene3D" id="3.10.25.10">
    <property type="entry name" value="Formyl transferase, C-terminal domain"/>
    <property type="match status" value="1"/>
</dbReference>
<dbReference type="InterPro" id="IPR005793">
    <property type="entry name" value="Formyl_trans_C"/>
</dbReference>
<dbReference type="InterPro" id="IPR011034">
    <property type="entry name" value="Formyl_transferase-like_C_sf"/>
</dbReference>
<dbReference type="InterPro" id="IPR037022">
    <property type="entry name" value="Formyl_trans_C_sf"/>
</dbReference>